<sequence>MQGTLLAQAEAATSPHAQRSLPREVGSYMKARGLMLEGESTHSASTAETLLAEAAAAEAGTAGPVSLGQQQTLAQEQQSQPSDELPVHDPLDQHVHQQHQYQQHQQLLGQPTLPQPCKHHKAVHCQTCMPSAPLNLPLCALQGAQRSALPTTPIAGPLQDEVAASSSHDNDSDATRLRASVPTSCSKLCAEEDTDAASAASTPTTLPPTPGPSVPIVQADSSPSVPPTPGPSIPILQAASPTSPMTSDSKSTHPSFPQASMDVNGSSSEDGHSNGLQTTIGTGLRTTTDGPCSAPTGSGMPSLPFPLPDTHTRLSISTCASHAHGPRQSQPTSAHAPSAAAFSTGGAHAQHQNPAHAPPRASSPEADTAAVPDTTSEKGGSNGGPVVGAPKLSSFALLHPAAAGGMVPMHQPQQQQHQQLLQQSGPLLAGSDVAQVRKCTAV</sequence>
<reference evidence="2" key="1">
    <citation type="submission" date="2017-08" db="EMBL/GenBank/DDBJ databases">
        <authorList>
            <person name="Polle J.E."/>
            <person name="Barry K."/>
            <person name="Cushman J."/>
            <person name="Schmutz J."/>
            <person name="Tran D."/>
            <person name="Hathwaick L.T."/>
            <person name="Yim W.C."/>
            <person name="Jenkins J."/>
            <person name="Mckie-Krisberg Z.M."/>
            <person name="Prochnik S."/>
            <person name="Lindquist E."/>
            <person name="Dockter R.B."/>
            <person name="Adam C."/>
            <person name="Molina H."/>
            <person name="Bunkerborg J."/>
            <person name="Jin E."/>
            <person name="Buchheim M."/>
            <person name="Magnuson J."/>
        </authorList>
    </citation>
    <scope>NUCLEOTIDE SEQUENCE</scope>
    <source>
        <strain evidence="2">CCAP 19/18</strain>
    </source>
</reference>
<feature type="compositionally biased region" description="Low complexity" evidence="1">
    <location>
        <begin position="275"/>
        <end position="290"/>
    </location>
</feature>
<dbReference type="Proteomes" id="UP000815325">
    <property type="component" value="Unassembled WGS sequence"/>
</dbReference>
<comment type="caution">
    <text evidence="2">The sequence shown here is derived from an EMBL/GenBank/DDBJ whole genome shotgun (WGS) entry which is preliminary data.</text>
</comment>
<name>A0ABQ7H8A9_DUNSA</name>
<gene>
    <name evidence="2" type="ORF">DUNSADRAFT_2702</name>
</gene>
<evidence type="ECO:0008006" key="4">
    <source>
        <dbReference type="Google" id="ProtNLM"/>
    </source>
</evidence>
<proteinExistence type="predicted"/>
<feature type="region of interest" description="Disordered" evidence="1">
    <location>
        <begin position="196"/>
        <end position="387"/>
    </location>
</feature>
<evidence type="ECO:0000313" key="3">
    <source>
        <dbReference type="Proteomes" id="UP000815325"/>
    </source>
</evidence>
<protein>
    <recommendedName>
        <fullName evidence="4">Encoded protein</fullName>
    </recommendedName>
</protein>
<accession>A0ABQ7H8A9</accession>
<feature type="compositionally biased region" description="Low complexity" evidence="1">
    <location>
        <begin position="43"/>
        <end position="80"/>
    </location>
</feature>
<organism evidence="2 3">
    <name type="scientific">Dunaliella salina</name>
    <name type="common">Green alga</name>
    <name type="synonym">Protococcus salinus</name>
    <dbReference type="NCBI Taxonomy" id="3046"/>
    <lineage>
        <taxon>Eukaryota</taxon>
        <taxon>Viridiplantae</taxon>
        <taxon>Chlorophyta</taxon>
        <taxon>core chlorophytes</taxon>
        <taxon>Chlorophyceae</taxon>
        <taxon>CS clade</taxon>
        <taxon>Chlamydomonadales</taxon>
        <taxon>Dunaliellaceae</taxon>
        <taxon>Dunaliella</taxon>
    </lineage>
</organism>
<feature type="compositionally biased region" description="Polar residues" evidence="1">
    <location>
        <begin position="239"/>
        <end position="268"/>
    </location>
</feature>
<keyword evidence="3" id="KW-1185">Reference proteome</keyword>
<feature type="region of interest" description="Disordered" evidence="1">
    <location>
        <begin position="38"/>
        <end position="89"/>
    </location>
</feature>
<feature type="region of interest" description="Disordered" evidence="1">
    <location>
        <begin position="1"/>
        <end position="25"/>
    </location>
</feature>
<dbReference type="EMBL" id="MU069449">
    <property type="protein sequence ID" value="KAF5843089.1"/>
    <property type="molecule type" value="Genomic_DNA"/>
</dbReference>
<evidence type="ECO:0000313" key="2">
    <source>
        <dbReference type="EMBL" id="KAF5843089.1"/>
    </source>
</evidence>
<feature type="compositionally biased region" description="Low complexity" evidence="1">
    <location>
        <begin position="347"/>
        <end position="360"/>
    </location>
</feature>
<evidence type="ECO:0000256" key="1">
    <source>
        <dbReference type="SAM" id="MobiDB-lite"/>
    </source>
</evidence>